<evidence type="ECO:0000313" key="4">
    <source>
        <dbReference type="WBParaSite" id="SBAD_0001168401-mRNA-1"/>
    </source>
</evidence>
<evidence type="ECO:0000256" key="1">
    <source>
        <dbReference type="SAM" id="MobiDB-lite"/>
    </source>
</evidence>
<dbReference type="OrthoDB" id="433738at2759"/>
<dbReference type="InterPro" id="IPR011990">
    <property type="entry name" value="TPR-like_helical_dom_sf"/>
</dbReference>
<evidence type="ECO:0000313" key="3">
    <source>
        <dbReference type="Proteomes" id="UP000270296"/>
    </source>
</evidence>
<proteinExistence type="predicted"/>
<protein>
    <submittedName>
        <fullName evidence="4">TPR_REGION domain-containing protein</fullName>
    </submittedName>
</protein>
<reference evidence="2 3" key="2">
    <citation type="submission" date="2018-11" db="EMBL/GenBank/DDBJ databases">
        <authorList>
            <consortium name="Pathogen Informatics"/>
        </authorList>
    </citation>
    <scope>NUCLEOTIDE SEQUENCE [LARGE SCALE GENOMIC DNA]</scope>
</reference>
<evidence type="ECO:0000313" key="2">
    <source>
        <dbReference type="EMBL" id="VDP38931.1"/>
    </source>
</evidence>
<gene>
    <name evidence="2" type="ORF">SBAD_LOCUS11300</name>
</gene>
<dbReference type="SUPFAM" id="SSF48452">
    <property type="entry name" value="TPR-like"/>
    <property type="match status" value="1"/>
</dbReference>
<reference evidence="4" key="1">
    <citation type="submission" date="2016-06" db="UniProtKB">
        <authorList>
            <consortium name="WormBaseParasite"/>
        </authorList>
    </citation>
    <scope>IDENTIFICATION</scope>
</reference>
<keyword evidence="3" id="KW-1185">Reference proteome</keyword>
<dbReference type="Proteomes" id="UP000270296">
    <property type="component" value="Unassembled WGS sequence"/>
</dbReference>
<sequence>MQARQNQNDFEEAITDYGKVLSIEPENKAAMTQIIVCKRKLASEHEKQKKMFGKIFQKLAESNELEDAKSDSASKDAAKQEAATKSETEPCANAVKEEEATGGEMSTPDIQMAEATKET</sequence>
<name>A0A183J602_9BILA</name>
<feature type="region of interest" description="Disordered" evidence="1">
    <location>
        <begin position="64"/>
        <end position="119"/>
    </location>
</feature>
<organism evidence="4">
    <name type="scientific">Soboliphyme baturini</name>
    <dbReference type="NCBI Taxonomy" id="241478"/>
    <lineage>
        <taxon>Eukaryota</taxon>
        <taxon>Metazoa</taxon>
        <taxon>Ecdysozoa</taxon>
        <taxon>Nematoda</taxon>
        <taxon>Enoplea</taxon>
        <taxon>Dorylaimia</taxon>
        <taxon>Dioctophymatida</taxon>
        <taxon>Dioctophymatoidea</taxon>
        <taxon>Soboliphymatidae</taxon>
        <taxon>Soboliphyme</taxon>
    </lineage>
</organism>
<dbReference type="EMBL" id="UZAM01015428">
    <property type="protein sequence ID" value="VDP38931.1"/>
    <property type="molecule type" value="Genomic_DNA"/>
</dbReference>
<dbReference type="Gene3D" id="1.25.40.10">
    <property type="entry name" value="Tetratricopeptide repeat domain"/>
    <property type="match status" value="1"/>
</dbReference>
<feature type="compositionally biased region" description="Basic and acidic residues" evidence="1">
    <location>
        <begin position="66"/>
        <end position="88"/>
    </location>
</feature>
<dbReference type="WBParaSite" id="SBAD_0001168401-mRNA-1">
    <property type="protein sequence ID" value="SBAD_0001168401-mRNA-1"/>
    <property type="gene ID" value="SBAD_0001168401"/>
</dbReference>
<accession>A0A183J602</accession>
<dbReference type="AlphaFoldDB" id="A0A183J602"/>